<feature type="non-terminal residue" evidence="1">
    <location>
        <position position="1"/>
    </location>
</feature>
<dbReference type="AlphaFoldDB" id="A0A0K2VGD7"/>
<dbReference type="EMBL" id="HACA01032173">
    <property type="protein sequence ID" value="CDW49534.1"/>
    <property type="molecule type" value="Transcribed_RNA"/>
</dbReference>
<accession>A0A0K2VGD7</accession>
<protein>
    <submittedName>
        <fullName evidence="1">Uncharacterized protein</fullName>
    </submittedName>
</protein>
<evidence type="ECO:0000313" key="1">
    <source>
        <dbReference type="EMBL" id="CDW49534.1"/>
    </source>
</evidence>
<name>A0A0K2VGD7_LEPSM</name>
<organism evidence="1">
    <name type="scientific">Lepeophtheirus salmonis</name>
    <name type="common">Salmon louse</name>
    <name type="synonym">Caligus salmonis</name>
    <dbReference type="NCBI Taxonomy" id="72036"/>
    <lineage>
        <taxon>Eukaryota</taxon>
        <taxon>Metazoa</taxon>
        <taxon>Ecdysozoa</taxon>
        <taxon>Arthropoda</taxon>
        <taxon>Crustacea</taxon>
        <taxon>Multicrustacea</taxon>
        <taxon>Hexanauplia</taxon>
        <taxon>Copepoda</taxon>
        <taxon>Siphonostomatoida</taxon>
        <taxon>Caligidae</taxon>
        <taxon>Lepeophtheirus</taxon>
    </lineage>
</organism>
<sequence length="90" mass="10100">EPRRGILLPCDATILSIIVKAMNLVSLTKWNIIDCVGEVEVVLGVSRVAHGPVFLVLLLCWARIKSAILRLYVALHLDNERTDFSELYLI</sequence>
<proteinExistence type="predicted"/>
<reference evidence="1" key="1">
    <citation type="submission" date="2014-05" db="EMBL/GenBank/DDBJ databases">
        <authorList>
            <person name="Chronopoulou M."/>
        </authorList>
    </citation>
    <scope>NUCLEOTIDE SEQUENCE</scope>
    <source>
        <tissue evidence="1">Whole organism</tissue>
    </source>
</reference>